<feature type="transmembrane region" description="Helical" evidence="2">
    <location>
        <begin position="98"/>
        <end position="118"/>
    </location>
</feature>
<protein>
    <submittedName>
        <fullName evidence="4">TrkA-C domain protein</fullName>
    </submittedName>
</protein>
<evidence type="ECO:0000313" key="5">
    <source>
        <dbReference type="Proteomes" id="UP000011523"/>
    </source>
</evidence>
<feature type="region of interest" description="Disordered" evidence="1">
    <location>
        <begin position="391"/>
        <end position="444"/>
    </location>
</feature>
<gene>
    <name evidence="4" type="ORF">C472_02699</name>
</gene>
<dbReference type="GO" id="GO:0006813">
    <property type="term" value="P:potassium ion transport"/>
    <property type="evidence" value="ECO:0007669"/>
    <property type="project" value="InterPro"/>
</dbReference>
<evidence type="ECO:0000256" key="1">
    <source>
        <dbReference type="SAM" id="MobiDB-lite"/>
    </source>
</evidence>
<dbReference type="Pfam" id="PF26502">
    <property type="entry name" value="DUF8167_2nd"/>
    <property type="match status" value="1"/>
</dbReference>
<dbReference type="InterPro" id="IPR058480">
    <property type="entry name" value="DUF8167_N"/>
</dbReference>
<keyword evidence="2" id="KW-0812">Transmembrane</keyword>
<dbReference type="InterPro" id="IPR058603">
    <property type="entry name" value="DUF8167_2nd"/>
</dbReference>
<feature type="domain" description="RCK C-terminal" evidence="3">
    <location>
        <begin position="315"/>
        <end position="395"/>
    </location>
</feature>
<accession>M0DYY0</accession>
<dbReference type="AlphaFoldDB" id="M0DYY0"/>
<dbReference type="InterPro" id="IPR006037">
    <property type="entry name" value="RCK_C"/>
</dbReference>
<keyword evidence="2" id="KW-1133">Transmembrane helix</keyword>
<organism evidence="4 5">
    <name type="scientific">Halorubrum tebenquichense DSM 14210</name>
    <dbReference type="NCBI Taxonomy" id="1227485"/>
    <lineage>
        <taxon>Archaea</taxon>
        <taxon>Methanobacteriati</taxon>
        <taxon>Methanobacteriota</taxon>
        <taxon>Stenosarchaea group</taxon>
        <taxon>Halobacteria</taxon>
        <taxon>Halobacteriales</taxon>
        <taxon>Haloferacaceae</taxon>
        <taxon>Halorubrum</taxon>
    </lineage>
</organism>
<evidence type="ECO:0000259" key="3">
    <source>
        <dbReference type="PROSITE" id="PS51202"/>
    </source>
</evidence>
<reference evidence="4 5" key="1">
    <citation type="journal article" date="2014" name="PLoS Genet.">
        <title>Phylogenetically driven sequencing of extremely halophilic archaea reveals strategies for static and dynamic osmo-response.</title>
        <authorList>
            <person name="Becker E.A."/>
            <person name="Seitzer P.M."/>
            <person name="Tritt A."/>
            <person name="Larsen D."/>
            <person name="Krusor M."/>
            <person name="Yao A.I."/>
            <person name="Wu D."/>
            <person name="Madern D."/>
            <person name="Eisen J.A."/>
            <person name="Darling A.E."/>
            <person name="Facciotti M.T."/>
        </authorList>
    </citation>
    <scope>NUCLEOTIDE SEQUENCE [LARGE SCALE GENOMIC DNA]</scope>
    <source>
        <strain evidence="4 5">DSM 14210</strain>
    </source>
</reference>
<dbReference type="InterPro" id="IPR058604">
    <property type="entry name" value="DUF8167_3rd"/>
</dbReference>
<evidence type="ECO:0000256" key="2">
    <source>
        <dbReference type="SAM" id="Phobius"/>
    </source>
</evidence>
<proteinExistence type="predicted"/>
<dbReference type="OrthoDB" id="205214at2157"/>
<dbReference type="RefSeq" id="WP_006628242.1">
    <property type="nucleotide sequence ID" value="NZ_AOJD01000023.1"/>
</dbReference>
<dbReference type="PATRIC" id="fig|1227485.3.peg.516"/>
<dbReference type="EMBL" id="AOJD01000023">
    <property type="protein sequence ID" value="ELZ39912.1"/>
    <property type="molecule type" value="Genomic_DNA"/>
</dbReference>
<keyword evidence="2" id="KW-0472">Membrane</keyword>
<feature type="transmembrane region" description="Helical" evidence="2">
    <location>
        <begin position="28"/>
        <end position="51"/>
    </location>
</feature>
<dbReference type="Gene3D" id="3.30.70.1450">
    <property type="entry name" value="Regulator of K+ conductance, C-terminal domain"/>
    <property type="match status" value="1"/>
</dbReference>
<name>M0DYY0_9EURY</name>
<sequence>MTPPLVSLAVADLWIAAAVDVGFARPRQAAVTLVTFAVVSAAVAGSAALAYRWYFRTEIPEGVTGLIGVSVVALYLNTTSLGSVAIGDNPALLAPESVFFNLVSLGVAGVMAPVGRYAGDRVAVDVFALSGAKQLEGELSGIVRAVGRFTAVTLPPVDEIGDMDTYDPVSPEKKAELAETTLLFPRKLSEADLRERLVSRLKEEYGVGYVDVDLGADGEIEYFAVGSRAAGLGPTLAPGSAAVALVADPPNNATVGDTVQVWRDDPEPERVAAGELRGVAADAVTVALDESDAERLTDETGYRLVTLPAEPQADREFASLLRNADETMATVTVGAGSDLDGSTVGGVGAVVAAVRPEAGSVRPIPPRSYAFAAGDLVYLVGRPDAIRRFETAASPGDGLRGGDGPEAVGDGSEAGDGSAPTDVGSDGVDGHGAGGRPSDGTQRS</sequence>
<comment type="caution">
    <text evidence="4">The sequence shown here is derived from an EMBL/GenBank/DDBJ whole genome shotgun (WGS) entry which is preliminary data.</text>
</comment>
<feature type="transmembrane region" description="Helical" evidence="2">
    <location>
        <begin position="63"/>
        <end position="86"/>
    </location>
</feature>
<dbReference type="SUPFAM" id="SSF116726">
    <property type="entry name" value="TrkA C-terminal domain-like"/>
    <property type="match status" value="1"/>
</dbReference>
<keyword evidence="5" id="KW-1185">Reference proteome</keyword>
<dbReference type="Pfam" id="PF26503">
    <property type="entry name" value="DUF8167_3rd"/>
    <property type="match status" value="1"/>
</dbReference>
<dbReference type="GO" id="GO:0008324">
    <property type="term" value="F:monoatomic cation transmembrane transporter activity"/>
    <property type="evidence" value="ECO:0007669"/>
    <property type="project" value="InterPro"/>
</dbReference>
<dbReference type="PROSITE" id="PS51202">
    <property type="entry name" value="RCK_C"/>
    <property type="match status" value="1"/>
</dbReference>
<evidence type="ECO:0000313" key="4">
    <source>
        <dbReference type="EMBL" id="ELZ39912.1"/>
    </source>
</evidence>
<dbReference type="InterPro" id="IPR036721">
    <property type="entry name" value="RCK_C_sf"/>
</dbReference>
<dbReference type="Pfam" id="PF26501">
    <property type="entry name" value="DUF8167"/>
    <property type="match status" value="1"/>
</dbReference>
<dbReference type="Proteomes" id="UP000011523">
    <property type="component" value="Unassembled WGS sequence"/>
</dbReference>